<evidence type="ECO:0008006" key="4">
    <source>
        <dbReference type="Google" id="ProtNLM"/>
    </source>
</evidence>
<dbReference type="EMBL" id="CP019646">
    <property type="protein sequence ID" value="AQQ70558.1"/>
    <property type="molecule type" value="Genomic_DNA"/>
</dbReference>
<feature type="signal peptide" evidence="1">
    <location>
        <begin position="1"/>
        <end position="25"/>
    </location>
</feature>
<dbReference type="Proteomes" id="UP000188181">
    <property type="component" value="Chromosome"/>
</dbReference>
<accession>A0A1Q2MDD2</accession>
<dbReference type="KEGG" id="pbas:SMSP2_00910"/>
<keyword evidence="1" id="KW-0732">Signal</keyword>
<organism evidence="2 3">
    <name type="scientific">Limihaloglobus sulfuriphilus</name>
    <dbReference type="NCBI Taxonomy" id="1851148"/>
    <lineage>
        <taxon>Bacteria</taxon>
        <taxon>Pseudomonadati</taxon>
        <taxon>Planctomycetota</taxon>
        <taxon>Phycisphaerae</taxon>
        <taxon>Sedimentisphaerales</taxon>
        <taxon>Sedimentisphaeraceae</taxon>
        <taxon>Limihaloglobus</taxon>
    </lineage>
</organism>
<name>A0A1Q2MDD2_9BACT</name>
<gene>
    <name evidence="2" type="ORF">SMSP2_00910</name>
</gene>
<dbReference type="Gene3D" id="3.10.620.30">
    <property type="match status" value="1"/>
</dbReference>
<evidence type="ECO:0000313" key="3">
    <source>
        <dbReference type="Proteomes" id="UP000188181"/>
    </source>
</evidence>
<reference evidence="3" key="1">
    <citation type="submission" date="2017-02" db="EMBL/GenBank/DDBJ databases">
        <title>Comparative genomics and description of representatives of a novel lineage of planctomycetes thriving in anoxic sediments.</title>
        <authorList>
            <person name="Spring S."/>
            <person name="Bunk B."/>
            <person name="Sproer C."/>
        </authorList>
    </citation>
    <scope>NUCLEOTIDE SEQUENCE [LARGE SCALE GENOMIC DNA]</scope>
    <source>
        <strain evidence="3">SM-Chi-D1</strain>
    </source>
</reference>
<dbReference type="AlphaFoldDB" id="A0A1Q2MDD2"/>
<proteinExistence type="predicted"/>
<feature type="chain" id="PRO_5013088962" description="Transglutaminase-like domain-containing protein" evidence="1">
    <location>
        <begin position="26"/>
        <end position="352"/>
    </location>
</feature>
<evidence type="ECO:0000256" key="1">
    <source>
        <dbReference type="SAM" id="SignalP"/>
    </source>
</evidence>
<dbReference type="RefSeq" id="WP_146682813.1">
    <property type="nucleotide sequence ID" value="NZ_CP019646.1"/>
</dbReference>
<dbReference type="SUPFAM" id="SSF54001">
    <property type="entry name" value="Cysteine proteinases"/>
    <property type="match status" value="1"/>
</dbReference>
<sequence precursor="true">MIFNIKNWTVTIVSTLLFCNNFAAAEEKLSFSRYHQVYGPVYSIGIKDLSFDNKSSKAEILLFCTEKYRFFYQGKEIQLNNGILSIPFEIADSETIIKQTIDVFCAKQQFFIELEYFSPKYFQKVGKDYYKDGYLILNTDLPRLSTPKTYLDLNYKNELLDLLQPYDSKAPLNEHFLNIVKKQIDILHQAPKHKGPPIGTFKDGYLFLKAAIDSTHSFSCSGNSLMIRDCLRAVGIPARNVAMVCSKKVSNNNLVILESQGHTTNEAFINGKWQWFDAYFNYLYAKDKKGGNFLNTWELIDHLANPLKRDRLLFGVYDPEKKLYSELTLDESVSLRSTINRYFTTDKDLIFR</sequence>
<dbReference type="InterPro" id="IPR038765">
    <property type="entry name" value="Papain-like_cys_pep_sf"/>
</dbReference>
<evidence type="ECO:0000313" key="2">
    <source>
        <dbReference type="EMBL" id="AQQ70558.1"/>
    </source>
</evidence>
<protein>
    <recommendedName>
        <fullName evidence="4">Transglutaminase-like domain-containing protein</fullName>
    </recommendedName>
</protein>
<keyword evidence="3" id="KW-1185">Reference proteome</keyword>